<dbReference type="EMBL" id="QNGE01005849">
    <property type="protein sequence ID" value="KAA3671763.1"/>
    <property type="molecule type" value="Genomic_DNA"/>
</dbReference>
<dbReference type="PANTHER" id="PTHR10877">
    <property type="entry name" value="POLYCYSTIN FAMILY MEMBER"/>
    <property type="match status" value="1"/>
</dbReference>
<dbReference type="GO" id="GO:0050982">
    <property type="term" value="P:detection of mechanical stimulus"/>
    <property type="evidence" value="ECO:0007669"/>
    <property type="project" value="TreeGrafter"/>
</dbReference>
<feature type="signal peptide" evidence="9">
    <location>
        <begin position="1"/>
        <end position="21"/>
    </location>
</feature>
<gene>
    <name evidence="12" type="ORF">DEA37_0009304</name>
</gene>
<dbReference type="Proteomes" id="UP000324629">
    <property type="component" value="Unassembled WGS sequence"/>
</dbReference>
<accession>A0A5J4N8H9</accession>
<evidence type="ECO:0000256" key="7">
    <source>
        <dbReference type="PIRSR" id="PIRSR603915-2"/>
    </source>
</evidence>
<keyword evidence="13" id="KW-1185">Reference proteome</keyword>
<feature type="transmembrane region" description="Helical" evidence="8">
    <location>
        <begin position="444"/>
        <end position="469"/>
    </location>
</feature>
<feature type="transmembrane region" description="Helical" evidence="8">
    <location>
        <begin position="388"/>
        <end position="408"/>
    </location>
</feature>
<keyword evidence="9" id="KW-0732">Signal</keyword>
<dbReference type="GO" id="GO:0016020">
    <property type="term" value="C:membrane"/>
    <property type="evidence" value="ECO:0007669"/>
    <property type="project" value="UniProtKB-SubCell"/>
</dbReference>
<evidence type="ECO:0000256" key="3">
    <source>
        <dbReference type="ARBA" id="ARBA00022692"/>
    </source>
</evidence>
<comment type="similarity">
    <text evidence="2">Belongs to the polycystin family.</text>
</comment>
<evidence type="ECO:0000256" key="6">
    <source>
        <dbReference type="ARBA" id="ARBA00023180"/>
    </source>
</evidence>
<dbReference type="InterPro" id="IPR051223">
    <property type="entry name" value="Polycystin"/>
</dbReference>
<keyword evidence="4 8" id="KW-1133">Transmembrane helix</keyword>
<evidence type="ECO:0000313" key="12">
    <source>
        <dbReference type="EMBL" id="KAA3671763.1"/>
    </source>
</evidence>
<evidence type="ECO:0000256" key="9">
    <source>
        <dbReference type="SAM" id="SignalP"/>
    </source>
</evidence>
<keyword evidence="6" id="KW-0325">Glycoprotein</keyword>
<feature type="transmembrane region" description="Helical" evidence="8">
    <location>
        <begin position="257"/>
        <end position="276"/>
    </location>
</feature>
<sequence length="576" mass="66475">MLWKLFLYMTFFSLLLAVTTGFRHPYAYPLKEHLEGTFCSDSFFRIHKVEDLYAWVKATLIPGLRPKRWYNKAAPVFQRGFLQDRTNRIIGYAIMRQLRVRSGACNVYSKMEPVLRHCYASYSLLSQDEEPYGIGWTSFQGDTSQNNSGPEFRYTSAHDLDGIPYRGKITWYSGGGYVHILRGTESEMIQRVTELESQHWIDERTRAVIVQFATYNPSTNLFAIVMILVEMPGTGNLIPSKRIEVADLFGSVNSQTLAQNITLKVLFVLFLIAIIIKEVRHIFQQRLTYFRKFWNLVELSILTGSTCGVAAQIYVILSAQRAVEEFSRTQGKVFTNFMALAYWNETLTYVAAIICFLASLKVLSIFQYNQRISLLGSVLRYAFQDMKYFFVAFSLMFMGFVLTFYFLYNDSLEDFRTVISCIESAFQIMLGKADMTRMYKMEVILGPLLFAAFTFFVIFVLVSMFIAILEDSIQHVKKDSALQSDVYELPKYAFALILQWTRLSQTKWGNSLVNGMRPKPRGRIIEESEQRLTCKLNQFTTMTEELLWYLQSMIAIDLVKVGESVNETVDNTNPNV</sequence>
<evidence type="ECO:0000256" key="2">
    <source>
        <dbReference type="ARBA" id="ARBA00007200"/>
    </source>
</evidence>
<feature type="transmembrane region" description="Helical" evidence="8">
    <location>
        <begin position="296"/>
        <end position="317"/>
    </location>
</feature>
<evidence type="ECO:0000256" key="1">
    <source>
        <dbReference type="ARBA" id="ARBA00004141"/>
    </source>
</evidence>
<proteinExistence type="inferred from homology"/>
<dbReference type="AlphaFoldDB" id="A0A5J4N8H9"/>
<organism evidence="12 13">
    <name type="scientific">Paragonimus westermani</name>
    <dbReference type="NCBI Taxonomy" id="34504"/>
    <lineage>
        <taxon>Eukaryota</taxon>
        <taxon>Metazoa</taxon>
        <taxon>Spiralia</taxon>
        <taxon>Lophotrochozoa</taxon>
        <taxon>Platyhelminthes</taxon>
        <taxon>Trematoda</taxon>
        <taxon>Digenea</taxon>
        <taxon>Plagiorchiida</taxon>
        <taxon>Troglotremata</taxon>
        <taxon>Troglotrematidae</taxon>
        <taxon>Paragonimus</taxon>
    </lineage>
</organism>
<dbReference type="InterPro" id="IPR003915">
    <property type="entry name" value="PKD_2"/>
</dbReference>
<feature type="domain" description="Polycystin cation channel PKD1/PKD2" evidence="10">
    <location>
        <begin position="258"/>
        <end position="475"/>
    </location>
</feature>
<dbReference type="PRINTS" id="PR01433">
    <property type="entry name" value="POLYCYSTIN2"/>
</dbReference>
<dbReference type="InterPro" id="IPR013122">
    <property type="entry name" value="PKD1_2_channel"/>
</dbReference>
<comment type="caution">
    <text evidence="12">The sequence shown here is derived from an EMBL/GenBank/DDBJ whole genome shotgun (WGS) entry which is preliminary data.</text>
</comment>
<feature type="disulfide bond" evidence="7">
    <location>
        <begin position="105"/>
        <end position="118"/>
    </location>
</feature>
<evidence type="ECO:0000256" key="5">
    <source>
        <dbReference type="ARBA" id="ARBA00023136"/>
    </source>
</evidence>
<evidence type="ECO:0000256" key="4">
    <source>
        <dbReference type="ARBA" id="ARBA00022989"/>
    </source>
</evidence>
<reference evidence="12 13" key="1">
    <citation type="journal article" date="2019" name="Gigascience">
        <title>Whole-genome sequence of the oriental lung fluke Paragonimus westermani.</title>
        <authorList>
            <person name="Oey H."/>
            <person name="Zakrzewski M."/>
            <person name="Narain K."/>
            <person name="Devi K.R."/>
            <person name="Agatsuma T."/>
            <person name="Nawaratna S."/>
            <person name="Gobert G.N."/>
            <person name="Jones M.K."/>
            <person name="Ragan M.A."/>
            <person name="McManus D.P."/>
            <person name="Krause L."/>
        </authorList>
    </citation>
    <scope>NUCLEOTIDE SEQUENCE [LARGE SCALE GENOMIC DNA]</scope>
    <source>
        <strain evidence="12 13">IND2009</strain>
    </source>
</reference>
<dbReference type="InterPro" id="IPR046791">
    <property type="entry name" value="Polycystin_dom"/>
</dbReference>
<feature type="chain" id="PRO_5023904286" evidence="9">
    <location>
        <begin position="22"/>
        <end position="576"/>
    </location>
</feature>
<evidence type="ECO:0000256" key="8">
    <source>
        <dbReference type="SAM" id="Phobius"/>
    </source>
</evidence>
<feature type="domain" description="Polycystin" evidence="11">
    <location>
        <begin position="43"/>
        <end position="248"/>
    </location>
</feature>
<dbReference type="GO" id="GO:0005509">
    <property type="term" value="F:calcium ion binding"/>
    <property type="evidence" value="ECO:0007669"/>
    <property type="project" value="InterPro"/>
</dbReference>
<comment type="subcellular location">
    <subcellularLocation>
        <location evidence="1">Membrane</location>
        <topology evidence="1">Multi-pass membrane protein</topology>
    </subcellularLocation>
</comment>
<dbReference type="GO" id="GO:0005262">
    <property type="term" value="F:calcium channel activity"/>
    <property type="evidence" value="ECO:0007669"/>
    <property type="project" value="TreeGrafter"/>
</dbReference>
<keyword evidence="5 8" id="KW-0472">Membrane</keyword>
<evidence type="ECO:0000313" key="13">
    <source>
        <dbReference type="Proteomes" id="UP000324629"/>
    </source>
</evidence>
<keyword evidence="3 8" id="KW-0812">Transmembrane</keyword>
<evidence type="ECO:0000259" key="10">
    <source>
        <dbReference type="Pfam" id="PF08016"/>
    </source>
</evidence>
<protein>
    <submittedName>
        <fullName evidence="12">Uncharacterized protein</fullName>
    </submittedName>
</protein>
<dbReference type="PANTHER" id="PTHR10877:SF194">
    <property type="entry name" value="LOCATION OF VULVA DEFECTIVE 1"/>
    <property type="match status" value="1"/>
</dbReference>
<dbReference type="Pfam" id="PF20519">
    <property type="entry name" value="Polycystin_dom"/>
    <property type="match status" value="1"/>
</dbReference>
<evidence type="ECO:0000259" key="11">
    <source>
        <dbReference type="Pfam" id="PF20519"/>
    </source>
</evidence>
<feature type="transmembrane region" description="Helical" evidence="8">
    <location>
        <begin position="347"/>
        <end position="368"/>
    </location>
</feature>
<name>A0A5J4N8H9_9TREM</name>
<dbReference type="Pfam" id="PF08016">
    <property type="entry name" value="PKD_channel"/>
    <property type="match status" value="1"/>
</dbReference>